<protein>
    <submittedName>
        <fullName evidence="1">Uncharacterized protein</fullName>
    </submittedName>
</protein>
<proteinExistence type="predicted"/>
<reference evidence="1" key="1">
    <citation type="journal article" date="2021" name="Proc. Natl. Acad. Sci. U.S.A.">
        <title>A Catalog of Tens of Thousands of Viruses from Human Metagenomes Reveals Hidden Associations with Chronic Diseases.</title>
        <authorList>
            <person name="Tisza M.J."/>
            <person name="Buck C.B."/>
        </authorList>
    </citation>
    <scope>NUCLEOTIDE SEQUENCE</scope>
    <source>
        <strain evidence="1">CtSP74</strain>
    </source>
</reference>
<evidence type="ECO:0000313" key="1">
    <source>
        <dbReference type="EMBL" id="DAD96602.1"/>
    </source>
</evidence>
<organism evidence="1">
    <name type="scientific">Siphoviridae sp. ctSP74</name>
    <dbReference type="NCBI Taxonomy" id="2826343"/>
    <lineage>
        <taxon>Viruses</taxon>
        <taxon>Duplodnaviria</taxon>
        <taxon>Heunggongvirae</taxon>
        <taxon>Uroviricota</taxon>
        <taxon>Caudoviricetes</taxon>
    </lineage>
</organism>
<sequence>MPEIQLNLVELKKLDLSFPYVSKDEIMNCFNIKSTTYDKYRNKFKEKIDEKFYPSGCYLKVGQEQFNVYAWLHFASNYDYFKDKRLEKYVLPFNKQTVQEFKNIGVG</sequence>
<dbReference type="EMBL" id="BK015221">
    <property type="protein sequence ID" value="DAD96602.1"/>
    <property type="molecule type" value="Genomic_DNA"/>
</dbReference>
<accession>A0A8S5NQP0</accession>
<name>A0A8S5NQP0_9CAUD</name>